<dbReference type="InterPro" id="IPR045738">
    <property type="entry name" value="DUF6088"/>
</dbReference>
<dbReference type="EMBL" id="CP015402">
    <property type="protein sequence ID" value="ANU62834.1"/>
    <property type="molecule type" value="Genomic_DNA"/>
</dbReference>
<dbReference type="OrthoDB" id="9798200at2"/>
<dbReference type="Proteomes" id="UP000186351">
    <property type="component" value="Chromosome"/>
</dbReference>
<dbReference type="KEGG" id="pary:A4V02_03245"/>
<evidence type="ECO:0008006" key="3">
    <source>
        <dbReference type="Google" id="ProtNLM"/>
    </source>
</evidence>
<gene>
    <name evidence="1" type="ORF">A4V02_03245</name>
</gene>
<name>A0A1B1S7R3_9BACT</name>
<protein>
    <recommendedName>
        <fullName evidence="3">AbiEi antitoxin C-terminal domain-containing protein</fullName>
    </recommendedName>
</protein>
<accession>A0A1Z2XE00</accession>
<sequence length="243" mass="27338">MTAAQQIEDKVNLIVDGTVFSIEDLGLPAEWWENIRVKLSRMVGKGMIQKLSKGRFYKPEKSVFGTLKPNLQEIVKDLIYDRDGKPIGYLTGYSIWNDMALTTQVASVIMLGTNKRHNAIKRGIYLIRFVHQPNAISKDNIYLLQILDTIKFIKKIPDTGIARSITALKSSIGQLPENDIKKIIRLSDKYQPRVKAILGAILDDLGYGSHTIVLRDALNPGTKYKIGLGNATELLSKDKWNIE</sequence>
<accession>A0A1B1S7R3</accession>
<proteinExistence type="predicted"/>
<evidence type="ECO:0000313" key="2">
    <source>
        <dbReference type="Proteomes" id="UP000186351"/>
    </source>
</evidence>
<dbReference type="RefSeq" id="WP_068960212.1">
    <property type="nucleotide sequence ID" value="NZ_CAJTAP010000068.1"/>
</dbReference>
<organism evidence="1 2">
    <name type="scientific">Muribaculum intestinale</name>
    <dbReference type="NCBI Taxonomy" id="1796646"/>
    <lineage>
        <taxon>Bacteria</taxon>
        <taxon>Pseudomonadati</taxon>
        <taxon>Bacteroidota</taxon>
        <taxon>Bacteroidia</taxon>
        <taxon>Bacteroidales</taxon>
        <taxon>Muribaculaceae</taxon>
        <taxon>Muribaculum</taxon>
    </lineage>
</organism>
<evidence type="ECO:0000313" key="1">
    <source>
        <dbReference type="EMBL" id="ANU62834.1"/>
    </source>
</evidence>
<dbReference type="GeneID" id="65535859"/>
<dbReference type="STRING" id="1796646.A4V02_03245"/>
<keyword evidence="2" id="KW-1185">Reference proteome</keyword>
<reference evidence="2" key="1">
    <citation type="submission" date="2016-04" db="EMBL/GenBank/DDBJ databases">
        <title>Complete Genome Sequences of Twelve Strains of a Stable Defined Moderately Diverse Mouse Microbiota 2 (sDMDMm2).</title>
        <authorList>
            <person name="Uchimura Y."/>
            <person name="Wyss M."/>
            <person name="Brugiroux S."/>
            <person name="Limenitakis J.P."/>
            <person name="Stecher B."/>
            <person name="McCoy K.D."/>
            <person name="Macpherson A.J."/>
        </authorList>
    </citation>
    <scope>NUCLEOTIDE SEQUENCE [LARGE SCALE GENOMIC DNA]</scope>
    <source>
        <strain evidence="2">YL27</strain>
    </source>
</reference>
<dbReference type="AlphaFoldDB" id="A0A1B1S7R3"/>
<dbReference type="Pfam" id="PF19570">
    <property type="entry name" value="DUF6088"/>
    <property type="match status" value="1"/>
</dbReference>